<dbReference type="RefSeq" id="WP_245408684.1">
    <property type="nucleotide sequence ID" value="NZ_AP014946.1"/>
</dbReference>
<dbReference type="AlphaFoldDB" id="A0A0S3PSK7"/>
<reference evidence="5 6" key="1">
    <citation type="submission" date="2015-08" db="EMBL/GenBank/DDBJ databases">
        <title>Investigation of the bacterial diversity of lava forest soil.</title>
        <authorList>
            <person name="Lee J.S."/>
        </authorList>
    </citation>
    <scope>NUCLEOTIDE SEQUENCE [LARGE SCALE GENOMIC DNA]</scope>
    <source>
        <strain evidence="5 6">GJW-30</strain>
    </source>
</reference>
<dbReference type="SUPFAM" id="SSF52833">
    <property type="entry name" value="Thioredoxin-like"/>
    <property type="match status" value="1"/>
</dbReference>
<dbReference type="Proteomes" id="UP000236884">
    <property type="component" value="Chromosome"/>
</dbReference>
<evidence type="ECO:0000256" key="2">
    <source>
        <dbReference type="ARBA" id="ARBA00023008"/>
    </source>
</evidence>
<dbReference type="EMBL" id="AP014946">
    <property type="protein sequence ID" value="BAT58951.1"/>
    <property type="molecule type" value="Genomic_DNA"/>
</dbReference>
<dbReference type="InterPro" id="IPR003782">
    <property type="entry name" value="SCO1/SenC"/>
</dbReference>
<dbReference type="PANTHER" id="PTHR12151:SF25">
    <property type="entry name" value="LINALOOL DEHYDRATASE_ISOMERASE DOMAIN-CONTAINING PROTEIN"/>
    <property type="match status" value="1"/>
</dbReference>
<evidence type="ECO:0000313" key="5">
    <source>
        <dbReference type="EMBL" id="BAT58951.1"/>
    </source>
</evidence>
<evidence type="ECO:0000256" key="3">
    <source>
        <dbReference type="PIRSR" id="PIRSR603782-1"/>
    </source>
</evidence>
<dbReference type="Pfam" id="PF02630">
    <property type="entry name" value="SCO1-SenC"/>
    <property type="match status" value="1"/>
</dbReference>
<proteinExistence type="inferred from homology"/>
<dbReference type="InterPro" id="IPR036249">
    <property type="entry name" value="Thioredoxin-like_sf"/>
</dbReference>
<keyword evidence="2 3" id="KW-0186">Copper</keyword>
<feature type="binding site" evidence="3">
    <location>
        <position position="93"/>
    </location>
    <ligand>
        <name>Cu cation</name>
        <dbReference type="ChEBI" id="CHEBI:23378"/>
    </ligand>
</feature>
<dbReference type="FunFam" id="3.40.30.10:FF:000013">
    <property type="entry name" value="Blast:Protein SCO1 homolog, mitochondrial"/>
    <property type="match status" value="1"/>
</dbReference>
<sequence>MDGPDKPGHDGIPILRVCLLGVVTALLWLTPAHAQDASTRTAAELMDAVMWGKEPIGGPFKLIDTEGRERTNDEFRGRLMLVYFGFTSCPDICPTDLQAMGLALDGLGEAAGGVQPIFVTLDPERDSREYLAEYVKMFHPKLIGLTGDKTAIAAAAAAYRVYHAKTQTGDGLGYTIDHSSFVYLMGRNGEYLGIFPPGTPPERMVAAIKSQLTAR</sequence>
<protein>
    <submittedName>
        <fullName evidence="5">SCO1/SenC protein</fullName>
    </submittedName>
</protein>
<accession>A0A0S3PSK7</accession>
<feature type="binding site" evidence="3">
    <location>
        <position position="178"/>
    </location>
    <ligand>
        <name>Cu cation</name>
        <dbReference type="ChEBI" id="CHEBI:23378"/>
    </ligand>
</feature>
<comment type="similarity">
    <text evidence="1">Belongs to the SCO1/2 family.</text>
</comment>
<dbReference type="PANTHER" id="PTHR12151">
    <property type="entry name" value="ELECTRON TRANSPORT PROTIN SCO1/SENC FAMILY MEMBER"/>
    <property type="match status" value="1"/>
</dbReference>
<dbReference type="GO" id="GO:0046872">
    <property type="term" value="F:metal ion binding"/>
    <property type="evidence" value="ECO:0007669"/>
    <property type="project" value="UniProtKB-KW"/>
</dbReference>
<dbReference type="CDD" id="cd02968">
    <property type="entry name" value="SCO"/>
    <property type="match status" value="1"/>
</dbReference>
<keyword evidence="3" id="KW-0479">Metal-binding</keyword>
<feature type="disulfide bond" description="Redox-active" evidence="4">
    <location>
        <begin position="89"/>
        <end position="93"/>
    </location>
</feature>
<keyword evidence="6" id="KW-1185">Reference proteome</keyword>
<evidence type="ECO:0000256" key="1">
    <source>
        <dbReference type="ARBA" id="ARBA00010996"/>
    </source>
</evidence>
<organism evidence="5 6">
    <name type="scientific">Variibacter gotjawalensis</name>
    <dbReference type="NCBI Taxonomy" id="1333996"/>
    <lineage>
        <taxon>Bacteria</taxon>
        <taxon>Pseudomonadati</taxon>
        <taxon>Pseudomonadota</taxon>
        <taxon>Alphaproteobacteria</taxon>
        <taxon>Hyphomicrobiales</taxon>
        <taxon>Nitrobacteraceae</taxon>
        <taxon>Variibacter</taxon>
    </lineage>
</organism>
<gene>
    <name evidence="5" type="ORF">GJW-30_1_01479</name>
</gene>
<evidence type="ECO:0000256" key="4">
    <source>
        <dbReference type="PIRSR" id="PIRSR603782-2"/>
    </source>
</evidence>
<feature type="binding site" evidence="3">
    <location>
        <position position="89"/>
    </location>
    <ligand>
        <name>Cu cation</name>
        <dbReference type="ChEBI" id="CHEBI:23378"/>
    </ligand>
</feature>
<name>A0A0S3PSK7_9BRAD</name>
<evidence type="ECO:0000313" key="6">
    <source>
        <dbReference type="Proteomes" id="UP000236884"/>
    </source>
</evidence>
<dbReference type="Gene3D" id="3.40.30.10">
    <property type="entry name" value="Glutaredoxin"/>
    <property type="match status" value="1"/>
</dbReference>
<keyword evidence="4" id="KW-1015">Disulfide bond</keyword>
<dbReference type="KEGG" id="vgo:GJW-30_1_01479"/>